<keyword evidence="3" id="KW-1185">Reference proteome</keyword>
<dbReference type="OMA" id="ARWLYNH"/>
<comment type="caution">
    <text evidence="2">The sequence shown here is derived from an EMBL/GenBank/DDBJ whole genome shotgun (WGS) entry which is preliminary data.</text>
</comment>
<keyword evidence="1" id="KW-1133">Transmembrane helix</keyword>
<keyword evidence="1" id="KW-0472">Membrane</keyword>
<feature type="transmembrane region" description="Helical" evidence="1">
    <location>
        <begin position="119"/>
        <end position="137"/>
    </location>
</feature>
<dbReference type="EMBL" id="ABDF02000083">
    <property type="protein sequence ID" value="EHK19594.1"/>
    <property type="molecule type" value="Genomic_DNA"/>
</dbReference>
<dbReference type="HOGENOM" id="CLU_1421589_0_0_1"/>
<accession>G9N1G4</accession>
<dbReference type="GeneID" id="25797022"/>
<evidence type="ECO:0000256" key="1">
    <source>
        <dbReference type="SAM" id="Phobius"/>
    </source>
</evidence>
<dbReference type="InParanoid" id="G9N1G4"/>
<protein>
    <submittedName>
        <fullName evidence="2">Uncharacterized protein</fullName>
    </submittedName>
</protein>
<dbReference type="AlphaFoldDB" id="G9N1G4"/>
<dbReference type="OrthoDB" id="3928876at2759"/>
<gene>
    <name evidence="2" type="ORF">TRIVIDRAFT_67996</name>
</gene>
<sequence>MGTAIETTQGRDADADAGNKRHPTALLSSAYSYAQGSFNSLISPSSRQRAYDAAYSFASKQPILFTFTAFQVLFSLLPLLLFFSFALSTILLALSAAFAFAFFWIGIACLFLIPTLFITASLAILCWGTSVGSFVVARRLFHYAPTTAVQHARDGTQSPKSEDTLVGAEVVVPNGVEVKKEDRFEEAKSAE</sequence>
<evidence type="ECO:0000313" key="3">
    <source>
        <dbReference type="Proteomes" id="UP000007115"/>
    </source>
</evidence>
<organism evidence="2 3">
    <name type="scientific">Hypocrea virens (strain Gv29-8 / FGSC 10586)</name>
    <name type="common">Gliocladium virens</name>
    <name type="synonym">Trichoderma virens</name>
    <dbReference type="NCBI Taxonomy" id="413071"/>
    <lineage>
        <taxon>Eukaryota</taxon>
        <taxon>Fungi</taxon>
        <taxon>Dikarya</taxon>
        <taxon>Ascomycota</taxon>
        <taxon>Pezizomycotina</taxon>
        <taxon>Sordariomycetes</taxon>
        <taxon>Hypocreomycetidae</taxon>
        <taxon>Hypocreales</taxon>
        <taxon>Hypocreaceae</taxon>
        <taxon>Trichoderma</taxon>
    </lineage>
</organism>
<keyword evidence="1" id="KW-0812">Transmembrane</keyword>
<dbReference type="Pfam" id="PF16015">
    <property type="entry name" value="Promethin"/>
    <property type="match status" value="1"/>
</dbReference>
<reference evidence="2 3" key="1">
    <citation type="journal article" date="2011" name="Genome Biol.">
        <title>Comparative genome sequence analysis underscores mycoparasitism as the ancestral life style of Trichoderma.</title>
        <authorList>
            <person name="Kubicek C.P."/>
            <person name="Herrera-Estrella A."/>
            <person name="Seidl-Seiboth V."/>
            <person name="Martinez D.A."/>
            <person name="Druzhinina I.S."/>
            <person name="Thon M."/>
            <person name="Zeilinger S."/>
            <person name="Casas-Flores S."/>
            <person name="Horwitz B.A."/>
            <person name="Mukherjee P.K."/>
            <person name="Mukherjee M."/>
            <person name="Kredics L."/>
            <person name="Alcaraz L.D."/>
            <person name="Aerts A."/>
            <person name="Antal Z."/>
            <person name="Atanasova L."/>
            <person name="Cervantes-Badillo M.G."/>
            <person name="Challacombe J."/>
            <person name="Chertkov O."/>
            <person name="McCluskey K."/>
            <person name="Coulpier F."/>
            <person name="Deshpande N."/>
            <person name="von Doehren H."/>
            <person name="Ebbole D.J."/>
            <person name="Esquivel-Naranjo E.U."/>
            <person name="Fekete E."/>
            <person name="Flipphi M."/>
            <person name="Glaser F."/>
            <person name="Gomez-Rodriguez E.Y."/>
            <person name="Gruber S."/>
            <person name="Han C."/>
            <person name="Henrissat B."/>
            <person name="Hermosa R."/>
            <person name="Hernandez-Onate M."/>
            <person name="Karaffa L."/>
            <person name="Kosti I."/>
            <person name="Le Crom S."/>
            <person name="Lindquist E."/>
            <person name="Lucas S."/>
            <person name="Luebeck M."/>
            <person name="Luebeck P.S."/>
            <person name="Margeot A."/>
            <person name="Metz B."/>
            <person name="Misra M."/>
            <person name="Nevalainen H."/>
            <person name="Omann M."/>
            <person name="Packer N."/>
            <person name="Perrone G."/>
            <person name="Uresti-Rivera E.E."/>
            <person name="Salamov A."/>
            <person name="Schmoll M."/>
            <person name="Seiboth B."/>
            <person name="Shapiro H."/>
            <person name="Sukno S."/>
            <person name="Tamayo-Ramos J.A."/>
            <person name="Tisch D."/>
            <person name="Wiest A."/>
            <person name="Wilkinson H.H."/>
            <person name="Zhang M."/>
            <person name="Coutinho P.M."/>
            <person name="Kenerley C.M."/>
            <person name="Monte E."/>
            <person name="Baker S.E."/>
            <person name="Grigoriev I.V."/>
        </authorList>
    </citation>
    <scope>NUCLEOTIDE SEQUENCE [LARGE SCALE GENOMIC DNA]</scope>
    <source>
        <strain evidence="3">Gv29-8 / FGSC 10586</strain>
    </source>
</reference>
<proteinExistence type="predicted"/>
<dbReference type="VEuPathDB" id="FungiDB:TRIVIDRAFT_67996"/>
<feature type="transmembrane region" description="Helical" evidence="1">
    <location>
        <begin position="90"/>
        <end position="113"/>
    </location>
</feature>
<dbReference type="RefSeq" id="XP_013953791.1">
    <property type="nucleotide sequence ID" value="XM_014098316.1"/>
</dbReference>
<dbReference type="eggNOG" id="ENOG502S8KA">
    <property type="taxonomic scope" value="Eukaryota"/>
</dbReference>
<name>G9N1G4_HYPVG</name>
<dbReference type="Proteomes" id="UP000007115">
    <property type="component" value="Unassembled WGS sequence"/>
</dbReference>
<evidence type="ECO:0000313" key="2">
    <source>
        <dbReference type="EMBL" id="EHK19594.1"/>
    </source>
</evidence>
<feature type="transmembrane region" description="Helical" evidence="1">
    <location>
        <begin position="63"/>
        <end position="83"/>
    </location>
</feature>